<comment type="caution">
    <text evidence="1">The sequence shown here is derived from an EMBL/GenBank/DDBJ whole genome shotgun (WGS) entry which is preliminary data.</text>
</comment>
<evidence type="ECO:0000313" key="1">
    <source>
        <dbReference type="EMBL" id="KAJ7426119.1"/>
    </source>
</evidence>
<dbReference type="Proteomes" id="UP001145742">
    <property type="component" value="Unassembled WGS sequence"/>
</dbReference>
<sequence length="222" mass="25221">MSGHLLGGWALTQAVVPIEAFIPEKTSYDMEYLFCQFGSAVLLMSPPRIWTSPILLSQDIDHGLQQLSGHRRFSLSCSSKKPQIFNKGLPSFERENSSSAFCVIWKLAQYRVQSCIEAIYEDIEEHKAQDGVMWNPTSDKLPVLCQPIHYYSLCLTCTPMAHPPHDVFIQLCAGHFVQKDPGRDSIGSFTEIQNDYINRFPLISYVGYHKRISDLISRTFLS</sequence>
<name>A0ABQ9DPL6_9PASS</name>
<protein>
    <submittedName>
        <fullName evidence="1">Uncharacterized protein</fullName>
    </submittedName>
</protein>
<keyword evidence="2" id="KW-1185">Reference proteome</keyword>
<proteinExistence type="predicted"/>
<accession>A0ABQ9DPL6</accession>
<evidence type="ECO:0000313" key="2">
    <source>
        <dbReference type="Proteomes" id="UP001145742"/>
    </source>
</evidence>
<gene>
    <name evidence="1" type="ORF">WISP_18855</name>
</gene>
<reference evidence="1" key="1">
    <citation type="submission" date="2019-10" db="EMBL/GenBank/DDBJ databases">
        <authorList>
            <person name="Soares A.E.R."/>
            <person name="Aleixo A."/>
            <person name="Schneider P."/>
            <person name="Miyaki C.Y."/>
            <person name="Schneider M.P."/>
            <person name="Mello C."/>
            <person name="Vasconcelos A.T.R."/>
        </authorList>
    </citation>
    <scope>NUCLEOTIDE SEQUENCE</scope>
    <source>
        <tissue evidence="1">Muscle</tissue>
    </source>
</reference>
<organism evidence="1 2">
    <name type="scientific">Willisornis vidua</name>
    <name type="common">Xingu scale-backed antbird</name>
    <dbReference type="NCBI Taxonomy" id="1566151"/>
    <lineage>
        <taxon>Eukaryota</taxon>
        <taxon>Metazoa</taxon>
        <taxon>Chordata</taxon>
        <taxon>Craniata</taxon>
        <taxon>Vertebrata</taxon>
        <taxon>Euteleostomi</taxon>
        <taxon>Archelosauria</taxon>
        <taxon>Archosauria</taxon>
        <taxon>Dinosauria</taxon>
        <taxon>Saurischia</taxon>
        <taxon>Theropoda</taxon>
        <taxon>Coelurosauria</taxon>
        <taxon>Aves</taxon>
        <taxon>Neognathae</taxon>
        <taxon>Neoaves</taxon>
        <taxon>Telluraves</taxon>
        <taxon>Australaves</taxon>
        <taxon>Passeriformes</taxon>
        <taxon>Thamnophilidae</taxon>
        <taxon>Willisornis</taxon>
    </lineage>
</organism>
<dbReference type="EMBL" id="WHWB01032315">
    <property type="protein sequence ID" value="KAJ7426119.1"/>
    <property type="molecule type" value="Genomic_DNA"/>
</dbReference>